<sequence>MSIKRLNLYDQYSRDDVYKIFDGVTPFTIGAGNWGLHGLVKIPKRKKDFVFFVTFGQKQLGHDFDESITEDGILTWQSQPKQTLDNKVIKQLISHNHLIENIYLFLRTKKKNSLTKQVEPFTYLGRLAYLTHDTTREQPVYFKWQIIDWEVPPSNVLDRMDLTLEPLINQEDLVKDHLVETQRPSLMPDKAKESRSFYATKVDYAENSKRNSELGLKGELLVVNHLKNVLGYDTIHTSVIEGDGAGYDIEAFKEDGTSLYIEVKTTKGGINTPFIITANELAFSLEYTNNYELYRVYEYDHNSNSGKFYRVEGDLKDSLNLKPTVYRAKL</sequence>
<protein>
    <recommendedName>
        <fullName evidence="5">Protein NO VEIN C-terminal domain-containing protein</fullName>
    </recommendedName>
</protein>
<dbReference type="Proteomes" id="UP000626697">
    <property type="component" value="Unassembled WGS sequence"/>
</dbReference>
<dbReference type="EMBL" id="JACJHX010000008">
    <property type="protein sequence ID" value="MBA9027603.1"/>
    <property type="molecule type" value="Genomic_DNA"/>
</dbReference>
<evidence type="ECO:0000259" key="1">
    <source>
        <dbReference type="Pfam" id="PF11907"/>
    </source>
</evidence>
<evidence type="ECO:0008006" key="5">
    <source>
        <dbReference type="Google" id="ProtNLM"/>
    </source>
</evidence>
<gene>
    <name evidence="3" type="ORF">HNP81_002893</name>
</gene>
<reference evidence="3 4" key="1">
    <citation type="submission" date="2020-08" db="EMBL/GenBank/DDBJ databases">
        <title>Genomic Encyclopedia of Type Strains, Phase IV (KMG-IV): sequencing the most valuable type-strain genomes for metagenomic binning, comparative biology and taxonomic classification.</title>
        <authorList>
            <person name="Goeker M."/>
        </authorList>
    </citation>
    <scope>NUCLEOTIDE SEQUENCE [LARGE SCALE GENOMIC DNA]</scope>
    <source>
        <strain evidence="3 4">DSM 105481</strain>
    </source>
</reference>
<dbReference type="InterPro" id="IPR024975">
    <property type="entry name" value="NOV_C"/>
</dbReference>
<dbReference type="Pfam" id="PF11907">
    <property type="entry name" value="DUF3427"/>
    <property type="match status" value="1"/>
</dbReference>
<proteinExistence type="predicted"/>
<dbReference type="RefSeq" id="WP_312859683.1">
    <property type="nucleotide sequence ID" value="NZ_JACJHX010000008.1"/>
</dbReference>
<dbReference type="InterPro" id="IPR021835">
    <property type="entry name" value="DUF3427"/>
</dbReference>
<evidence type="ECO:0000313" key="4">
    <source>
        <dbReference type="Proteomes" id="UP000626697"/>
    </source>
</evidence>
<feature type="domain" description="Protein NO VEIN C-terminal" evidence="2">
    <location>
        <begin position="218"/>
        <end position="303"/>
    </location>
</feature>
<accession>A0ABR6CRE8</accession>
<organism evidence="3 4">
    <name type="scientific">Peribacillus huizhouensis</name>
    <dbReference type="NCBI Taxonomy" id="1501239"/>
    <lineage>
        <taxon>Bacteria</taxon>
        <taxon>Bacillati</taxon>
        <taxon>Bacillota</taxon>
        <taxon>Bacilli</taxon>
        <taxon>Bacillales</taxon>
        <taxon>Bacillaceae</taxon>
        <taxon>Peribacillus</taxon>
    </lineage>
</organism>
<comment type="caution">
    <text evidence="3">The sequence shown here is derived from an EMBL/GenBank/DDBJ whole genome shotgun (WGS) entry which is preliminary data.</text>
</comment>
<name>A0ABR6CRE8_9BACI</name>
<evidence type="ECO:0000313" key="3">
    <source>
        <dbReference type="EMBL" id="MBA9027603.1"/>
    </source>
</evidence>
<evidence type="ECO:0000259" key="2">
    <source>
        <dbReference type="Pfam" id="PF13020"/>
    </source>
</evidence>
<keyword evidence="4" id="KW-1185">Reference proteome</keyword>
<dbReference type="Pfam" id="PF13020">
    <property type="entry name" value="NOV_C"/>
    <property type="match status" value="1"/>
</dbReference>
<feature type="domain" description="DUF3427" evidence="1">
    <location>
        <begin position="6"/>
        <end position="135"/>
    </location>
</feature>